<keyword evidence="10 13" id="KW-0413">Isomerase</keyword>
<dbReference type="PROSITE" id="PS00018">
    <property type="entry name" value="EF_HAND_1"/>
    <property type="match status" value="1"/>
</dbReference>
<evidence type="ECO:0000256" key="2">
    <source>
        <dbReference type="ARBA" id="ARBA00022723"/>
    </source>
</evidence>
<name>A0A5J5CUF2_9PERO</name>
<keyword evidence="6" id="KW-0106">Calcium</keyword>
<protein>
    <recommendedName>
        <fullName evidence="13">peptidylprolyl isomerase</fullName>
        <ecNumber evidence="13">5.2.1.8</ecNumber>
    </recommendedName>
</protein>
<feature type="chain" id="PRO_5023890952" description="peptidylprolyl isomerase" evidence="15">
    <location>
        <begin position="20"/>
        <end position="805"/>
    </location>
</feature>
<evidence type="ECO:0000256" key="15">
    <source>
        <dbReference type="SAM" id="SignalP"/>
    </source>
</evidence>
<dbReference type="SUPFAM" id="SSF54534">
    <property type="entry name" value="FKBP-like"/>
    <property type="match status" value="1"/>
</dbReference>
<evidence type="ECO:0000313" key="19">
    <source>
        <dbReference type="Proteomes" id="UP000327493"/>
    </source>
</evidence>
<dbReference type="InterPro" id="IPR002048">
    <property type="entry name" value="EF_hand_dom"/>
</dbReference>
<dbReference type="InterPro" id="IPR011992">
    <property type="entry name" value="EF-hand-dom_pair"/>
</dbReference>
<keyword evidence="8" id="KW-1015">Disulfide bond</keyword>
<comment type="caution">
    <text evidence="18">The sequence shown here is derived from an EMBL/GenBank/DDBJ whole genome shotgun (WGS) entry which is preliminary data.</text>
</comment>
<evidence type="ECO:0000256" key="14">
    <source>
        <dbReference type="SAM" id="MobiDB-lite"/>
    </source>
</evidence>
<dbReference type="GO" id="GO:0005783">
    <property type="term" value="C:endoplasmic reticulum"/>
    <property type="evidence" value="ECO:0007669"/>
    <property type="project" value="UniProtKB-ARBA"/>
</dbReference>
<evidence type="ECO:0000256" key="8">
    <source>
        <dbReference type="ARBA" id="ARBA00023157"/>
    </source>
</evidence>
<sequence length="805" mass="87205">MDLAKLAVSFHILLYSAWARHSYMDSILSVRSALRFLEEPLTFDPCCLMSPPPPPLFPPPPHQWKRDITKDGIGMLEPSVSGGEVQEKQKPVIPGCLPGPPGPRGPEGHNGLPGLRGPKGEKGEIGRPGAKVSRSSPPAWRVLSLISLWSILLVLGIKGSGFLSPLSPPRILNLCDVICVLMVVQELRASRGSQGYQDGVVQMGPRLGEKGDPGLMGLPGLRGPPGPKGLPGYKGDKGSYGDPGAPGPKGDKGSIGLPGMLGQKGEQGPKGEPGVVGKRGPTGRPGKRGKQGMKGHTGAPGVMGPQGPPGPNGHPGPPGPPASGLYLVGEKGEKGAPGPAGRCDCDSTLGANNAPFGSYTQRGGLNKVPAIFVVNSEEEMDSLRLDNAIAFRKDQRLLYFKDKEGWKPIQPFQPFQSTEKVPDRVGVCGDGMVQAQHGEECDDGNQIVTDACLNCKWAYCGDGYQHDGIEECDGKDFGYQTCKSYLPGYAGPLGSSDAPNLASLIPLVASISPELERLQLCKFSKGDLSGSSCGRFLFVQKTNQKLPSCNNVYDETSLPRRGSTARDAAGQNLLKYLSYNRLSCCFFGFECGSMLLTVLSWLCSSLLLLLSASGGKLPEAEVNIEVLHRPFLCHRKSKYGDILLVHHQGYFENGTMFHDSRTEGDKQAVWFTLGIREVIKGWDKGLQDMCSGEKRKLIIPPALAYGKEGKGKIPPESTLTFVIEVLEIRNGPRSHESFQEMDLNDDWRLSKHEVKVYLRKEFERHGYAPNDTLHENMVEDIFAKEDENKDGFISSREFTYKHDEL</sequence>
<keyword evidence="4" id="KW-0677">Repeat</keyword>
<dbReference type="PANTHER" id="PTHR46222:SF1">
    <property type="entry name" value="PEPTIDYL-PROLYL CIS-TRANS ISOMERASE FKBP14"/>
    <property type="match status" value="1"/>
</dbReference>
<feature type="compositionally biased region" description="Pro residues" evidence="14">
    <location>
        <begin position="306"/>
        <end position="321"/>
    </location>
</feature>
<dbReference type="EMBL" id="VOFY01000014">
    <property type="protein sequence ID" value="KAA8586012.1"/>
    <property type="molecule type" value="Genomic_DNA"/>
</dbReference>
<evidence type="ECO:0000256" key="12">
    <source>
        <dbReference type="ARBA" id="ARBA00063812"/>
    </source>
</evidence>
<dbReference type="PROSITE" id="PS50222">
    <property type="entry name" value="EF_HAND_2"/>
    <property type="match status" value="1"/>
</dbReference>
<dbReference type="PROSITE" id="PS50059">
    <property type="entry name" value="FKBP_PPIASE"/>
    <property type="match status" value="1"/>
</dbReference>
<dbReference type="InterPro" id="IPR046357">
    <property type="entry name" value="PPIase_dom_sf"/>
</dbReference>
<evidence type="ECO:0000256" key="3">
    <source>
        <dbReference type="ARBA" id="ARBA00022729"/>
    </source>
</evidence>
<feature type="region of interest" description="Disordered" evidence="14">
    <location>
        <begin position="101"/>
        <end position="134"/>
    </location>
</feature>
<evidence type="ECO:0000313" key="18">
    <source>
        <dbReference type="EMBL" id="KAA8586012.1"/>
    </source>
</evidence>
<proteinExistence type="predicted"/>
<dbReference type="InterPro" id="IPR052273">
    <property type="entry name" value="PPIase_FKBP"/>
</dbReference>
<dbReference type="Pfam" id="PF00254">
    <property type="entry name" value="FKBP_C"/>
    <property type="match status" value="1"/>
</dbReference>
<dbReference type="AlphaFoldDB" id="A0A5J5CUF2"/>
<gene>
    <name evidence="18" type="ORF">FQN60_007581</name>
</gene>
<dbReference type="SUPFAM" id="SSF47473">
    <property type="entry name" value="EF-hand"/>
    <property type="match status" value="1"/>
</dbReference>
<dbReference type="EC" id="5.2.1.8" evidence="13"/>
<evidence type="ECO:0000259" key="16">
    <source>
        <dbReference type="PROSITE" id="PS50059"/>
    </source>
</evidence>
<dbReference type="GO" id="GO:0005509">
    <property type="term" value="F:calcium ion binding"/>
    <property type="evidence" value="ECO:0007669"/>
    <property type="project" value="InterPro"/>
</dbReference>
<evidence type="ECO:0000256" key="7">
    <source>
        <dbReference type="ARBA" id="ARBA00023110"/>
    </source>
</evidence>
<dbReference type="InterPro" id="IPR001179">
    <property type="entry name" value="PPIase_FKBP_dom"/>
</dbReference>
<dbReference type="InterPro" id="IPR011936">
    <property type="entry name" value="Myxo_disulph_rpt"/>
</dbReference>
<keyword evidence="2" id="KW-0479">Metal-binding</keyword>
<reference evidence="18 19" key="1">
    <citation type="submission" date="2019-08" db="EMBL/GenBank/DDBJ databases">
        <title>A chromosome-level genome assembly, high-density linkage maps, and genome scans reveal the genomic architecture of hybrid incompatibilities underlying speciation via character displacement in darters (Percidae: Etheostominae).</title>
        <authorList>
            <person name="Moran R.L."/>
            <person name="Catchen J.M."/>
            <person name="Fuller R.C."/>
        </authorList>
    </citation>
    <scope>NUCLEOTIDE SEQUENCE [LARGE SCALE GENOMIC DNA]</scope>
    <source>
        <strain evidence="18">EspeVRDwgs_2016</strain>
        <tissue evidence="18">Muscle</tissue>
    </source>
</reference>
<feature type="domain" description="EF-hand" evidence="17">
    <location>
        <begin position="773"/>
        <end position="805"/>
    </location>
</feature>
<evidence type="ECO:0000259" key="17">
    <source>
        <dbReference type="PROSITE" id="PS50222"/>
    </source>
</evidence>
<evidence type="ECO:0000256" key="13">
    <source>
        <dbReference type="PROSITE-ProRule" id="PRU00277"/>
    </source>
</evidence>
<dbReference type="Gene3D" id="1.10.238.10">
    <property type="entry name" value="EF-hand"/>
    <property type="match status" value="1"/>
</dbReference>
<evidence type="ECO:0000256" key="11">
    <source>
        <dbReference type="ARBA" id="ARBA00059888"/>
    </source>
</evidence>
<dbReference type="PANTHER" id="PTHR46222">
    <property type="entry name" value="PEPTIDYL-PROLYL CIS-TRANS ISOMERASE FKBP7/14"/>
    <property type="match status" value="1"/>
</dbReference>
<feature type="region of interest" description="Disordered" evidence="14">
    <location>
        <begin position="209"/>
        <end position="340"/>
    </location>
</feature>
<keyword evidence="7 13" id="KW-0697">Rotamase</keyword>
<evidence type="ECO:0000256" key="5">
    <source>
        <dbReference type="ARBA" id="ARBA00022824"/>
    </source>
</evidence>
<accession>A0A5J5CUF2</accession>
<organism evidence="18 19">
    <name type="scientific">Etheostoma spectabile</name>
    <name type="common">orangethroat darter</name>
    <dbReference type="NCBI Taxonomy" id="54343"/>
    <lineage>
        <taxon>Eukaryota</taxon>
        <taxon>Metazoa</taxon>
        <taxon>Chordata</taxon>
        <taxon>Craniata</taxon>
        <taxon>Vertebrata</taxon>
        <taxon>Euteleostomi</taxon>
        <taxon>Actinopterygii</taxon>
        <taxon>Neopterygii</taxon>
        <taxon>Teleostei</taxon>
        <taxon>Neoteleostei</taxon>
        <taxon>Acanthomorphata</taxon>
        <taxon>Eupercaria</taxon>
        <taxon>Perciformes</taxon>
        <taxon>Percoidei</taxon>
        <taxon>Percidae</taxon>
        <taxon>Etheostomatinae</taxon>
        <taxon>Etheostoma</taxon>
    </lineage>
</organism>
<keyword evidence="5" id="KW-0256">Endoplasmic reticulum</keyword>
<keyword evidence="3 15" id="KW-0732">Signal</keyword>
<keyword evidence="19" id="KW-1185">Reference proteome</keyword>
<evidence type="ECO:0000256" key="1">
    <source>
        <dbReference type="ARBA" id="ARBA00000971"/>
    </source>
</evidence>
<dbReference type="FunFam" id="3.10.50.40:FF:000006">
    <property type="entry name" value="Peptidyl-prolyl cis-trans isomerase"/>
    <property type="match status" value="1"/>
</dbReference>
<comment type="catalytic activity">
    <reaction evidence="1 13">
        <text>[protein]-peptidylproline (omega=180) = [protein]-peptidylproline (omega=0)</text>
        <dbReference type="Rhea" id="RHEA:16237"/>
        <dbReference type="Rhea" id="RHEA-COMP:10747"/>
        <dbReference type="Rhea" id="RHEA-COMP:10748"/>
        <dbReference type="ChEBI" id="CHEBI:83833"/>
        <dbReference type="ChEBI" id="CHEBI:83834"/>
        <dbReference type="EC" id="5.2.1.8"/>
    </reaction>
</comment>
<dbReference type="InterPro" id="IPR018247">
    <property type="entry name" value="EF_Hand_1_Ca_BS"/>
</dbReference>
<dbReference type="Proteomes" id="UP000327493">
    <property type="component" value="Chromosome 14"/>
</dbReference>
<evidence type="ECO:0000256" key="6">
    <source>
        <dbReference type="ARBA" id="ARBA00022837"/>
    </source>
</evidence>
<feature type="domain" description="PPIase FKBP-type" evidence="16">
    <location>
        <begin position="640"/>
        <end position="729"/>
    </location>
</feature>
<evidence type="ECO:0000256" key="4">
    <source>
        <dbReference type="ARBA" id="ARBA00022737"/>
    </source>
</evidence>
<dbReference type="Gene3D" id="3.10.50.40">
    <property type="match status" value="1"/>
</dbReference>
<comment type="subunit">
    <text evidence="12">Monomer. Homodimer. Interacts with type III, type IV and type X collagens.</text>
</comment>
<evidence type="ECO:0000256" key="9">
    <source>
        <dbReference type="ARBA" id="ARBA00023180"/>
    </source>
</evidence>
<dbReference type="Pfam" id="PF13948">
    <property type="entry name" value="DUF4215"/>
    <property type="match status" value="1"/>
</dbReference>
<feature type="compositionally biased region" description="Low complexity" evidence="14">
    <location>
        <begin position="273"/>
        <end position="284"/>
    </location>
</feature>
<evidence type="ECO:0000256" key="10">
    <source>
        <dbReference type="ARBA" id="ARBA00023235"/>
    </source>
</evidence>
<keyword evidence="9" id="KW-0325">Glycoprotein</keyword>
<dbReference type="FunFam" id="1.10.238.10:FF:000118">
    <property type="entry name" value="Peptidylprolyl isomerase"/>
    <property type="match status" value="1"/>
</dbReference>
<feature type="signal peptide" evidence="15">
    <location>
        <begin position="1"/>
        <end position="19"/>
    </location>
</feature>
<comment type="function">
    <text evidence="11">PPIase which accelerates the folding of proteins during protein synthesis. Has a preference for substrates containing 4-hydroxylproline modifications, including type III collagen. May also target type VI and type X collagens.</text>
</comment>
<dbReference type="GO" id="GO:0003755">
    <property type="term" value="F:peptidyl-prolyl cis-trans isomerase activity"/>
    <property type="evidence" value="ECO:0007669"/>
    <property type="project" value="UniProtKB-KW"/>
</dbReference>